<dbReference type="OMA" id="SKWCNIA"/>
<reference evidence="2 3" key="1">
    <citation type="journal article" date="2014" name="BMC Genomics">
        <title>Genome sequencing of four Aureobasidium pullulans varieties: biotechnological potential, stress tolerance, and description of new species.</title>
        <authorList>
            <person name="Gostin Ar C."/>
            <person name="Ohm R.A."/>
            <person name="Kogej T."/>
            <person name="Sonjak S."/>
            <person name="Turk M."/>
            <person name="Zajc J."/>
            <person name="Zalar P."/>
            <person name="Grube M."/>
            <person name="Sun H."/>
            <person name="Han J."/>
            <person name="Sharma A."/>
            <person name="Chiniquy J."/>
            <person name="Ngan C.Y."/>
            <person name="Lipzen A."/>
            <person name="Barry K."/>
            <person name="Grigoriev I.V."/>
            <person name="Gunde-Cimerman N."/>
        </authorList>
    </citation>
    <scope>NUCLEOTIDE SEQUENCE [LARGE SCALE GENOMIC DNA]</scope>
    <source>
        <strain evidence="2 3">EXF-2481</strain>
    </source>
</reference>
<dbReference type="RefSeq" id="XP_013343566.1">
    <property type="nucleotide sequence ID" value="XM_013488112.1"/>
</dbReference>
<dbReference type="EMBL" id="KL584760">
    <property type="protein sequence ID" value="KEQ95215.1"/>
    <property type="molecule type" value="Genomic_DNA"/>
</dbReference>
<keyword evidence="3" id="KW-1185">Reference proteome</keyword>
<protein>
    <submittedName>
        <fullName evidence="2">Uncharacterized protein</fullName>
    </submittedName>
</protein>
<dbReference type="InParanoid" id="A0A074YBV8"/>
<dbReference type="AlphaFoldDB" id="A0A074YBV8"/>
<evidence type="ECO:0000313" key="2">
    <source>
        <dbReference type="EMBL" id="KEQ95215.1"/>
    </source>
</evidence>
<dbReference type="HOGENOM" id="CLU_024672_1_0_1"/>
<sequence length="629" mass="71658">MENSSSILEKLPTEIFLQICELLVDTHPASVHYLASASKKIRNLTTTVSFRNVTLPIANHVSVDETVHRLVDDMARVDGLVCIRTLRLCQASHDIGIAEQASREIRSMPDCIMQPAEAVWSYNEAWKPVADLLRQLSALTDLLYELPHQVPPCILDILHQYQPQCRLHLRTFALRSLDQPELDKHELAIITSPNLHAIWSAYVQQDNGRAANNSQQVVQQIAGGLAPNLQEVCFIRKRHPLRSNDRRPIKSPESQEVRSLVEGCHLSPSTRLERLEIYPDAEECGVLTKEELVNWSRHVDFTHLQTLVMDLPAEMHAVQWLKDEGNTTSLKVLNFQPRIIDGGPWSVKEKALCRTFVHARHPLSELTIGGTYSLRDFGSITSHGVSLRKLIFKPTTEFGYMYRNMASTYKNLGRNCPNLTHLEAVVQRDFKGETTESDTYKVFGRCPNLRRLKINLITTIPYYMVSQERLEDFDDFDSEVFPGLDRYGQVRHGDVKQWFINKAIDEDFAKTVLRLTSPVQSNQILERLEIAPDTSTFEHVLDDTLIRGVVNHICRSWVAESAVGDDQTGQVTIQELGKEIRKSQPAPKELDPRVKQIFRRVWPGSNDGKSDWRTDWHSQLAIGEDDGQT</sequence>
<gene>
    <name evidence="2" type="ORF">AUEXF2481DRAFT_40486</name>
</gene>
<organism evidence="2 3">
    <name type="scientific">Aureobasidium subglaciale (strain EXF-2481)</name>
    <name type="common">Aureobasidium pullulans var. subglaciale</name>
    <dbReference type="NCBI Taxonomy" id="1043005"/>
    <lineage>
        <taxon>Eukaryota</taxon>
        <taxon>Fungi</taxon>
        <taxon>Dikarya</taxon>
        <taxon>Ascomycota</taxon>
        <taxon>Pezizomycotina</taxon>
        <taxon>Dothideomycetes</taxon>
        <taxon>Dothideomycetidae</taxon>
        <taxon>Dothideales</taxon>
        <taxon>Saccotheciaceae</taxon>
        <taxon>Aureobasidium</taxon>
    </lineage>
</organism>
<accession>A0A074YBV8</accession>
<evidence type="ECO:0000313" key="3">
    <source>
        <dbReference type="Proteomes" id="UP000030641"/>
    </source>
</evidence>
<dbReference type="STRING" id="1043005.A0A074YBV8"/>
<feature type="region of interest" description="Disordered" evidence="1">
    <location>
        <begin position="602"/>
        <end position="629"/>
    </location>
</feature>
<dbReference type="GeneID" id="25366624"/>
<name>A0A074YBV8_AURSE</name>
<evidence type="ECO:0000256" key="1">
    <source>
        <dbReference type="SAM" id="MobiDB-lite"/>
    </source>
</evidence>
<dbReference type="OrthoDB" id="3861002at2759"/>
<proteinExistence type="predicted"/>
<dbReference type="InterPro" id="IPR032675">
    <property type="entry name" value="LRR_dom_sf"/>
</dbReference>
<dbReference type="Proteomes" id="UP000030641">
    <property type="component" value="Unassembled WGS sequence"/>
</dbReference>
<dbReference type="Gene3D" id="3.80.10.10">
    <property type="entry name" value="Ribonuclease Inhibitor"/>
    <property type="match status" value="1"/>
</dbReference>